<evidence type="ECO:0000313" key="8">
    <source>
        <dbReference type="Proteomes" id="UP000002654"/>
    </source>
</evidence>
<dbReference type="InterPro" id="IPR004114">
    <property type="entry name" value="THUMP_dom"/>
</dbReference>
<evidence type="ECO:0000313" key="7">
    <source>
        <dbReference type="EMBL" id="CCC81277.1"/>
    </source>
</evidence>
<dbReference type="SUPFAM" id="SSF55120">
    <property type="entry name" value="Pseudouridine synthase"/>
    <property type="match status" value="1"/>
</dbReference>
<dbReference type="NCBIfam" id="TIGR01213">
    <property type="entry name" value="pseudo_Pus10arc"/>
    <property type="match status" value="1"/>
</dbReference>
<dbReference type="Gene3D" id="3.30.70.3190">
    <property type="match status" value="1"/>
</dbReference>
<dbReference type="KEGG" id="ttn:TTX_0617"/>
<dbReference type="InterPro" id="IPR020103">
    <property type="entry name" value="PsdUridine_synth_cat_dom_sf"/>
</dbReference>
<keyword evidence="8" id="KW-1185">Reference proteome</keyword>
<dbReference type="STRING" id="768679.TTX_0617"/>
<gene>
    <name evidence="5" type="primary">pus10</name>
    <name evidence="7" type="ordered locus">TTX_0617</name>
</gene>
<feature type="active site" description="Nucleophile" evidence="5">
    <location>
        <position position="243"/>
    </location>
</feature>
<dbReference type="HAMAP" id="MF_01893">
    <property type="entry name" value="Pus10_arch"/>
    <property type="match status" value="1"/>
</dbReference>
<comment type="similarity">
    <text evidence="1 5">Belongs to the pseudouridine synthase Pus10 family.</text>
</comment>
<evidence type="ECO:0000256" key="2">
    <source>
        <dbReference type="ARBA" id="ARBA00022694"/>
    </source>
</evidence>
<dbReference type="GO" id="GO:0031119">
    <property type="term" value="P:tRNA pseudouridine synthesis"/>
    <property type="evidence" value="ECO:0007669"/>
    <property type="project" value="UniProtKB-UniRule"/>
</dbReference>
<keyword evidence="2 5" id="KW-0819">tRNA processing</keyword>
<dbReference type="EMBL" id="FN869859">
    <property type="protein sequence ID" value="CCC81277.1"/>
    <property type="molecule type" value="Genomic_DNA"/>
</dbReference>
<evidence type="ECO:0000256" key="1">
    <source>
        <dbReference type="ARBA" id="ARBA00009652"/>
    </source>
</evidence>
<evidence type="ECO:0000256" key="5">
    <source>
        <dbReference type="HAMAP-Rule" id="MF_01893"/>
    </source>
</evidence>
<dbReference type="InterPro" id="IPR055174">
    <property type="entry name" value="Pus10_THUMP_arc"/>
</dbReference>
<dbReference type="eggNOG" id="arCOG01015">
    <property type="taxonomic scope" value="Archaea"/>
</dbReference>
<comment type="catalytic activity">
    <reaction evidence="5">
        <text>uridine(54) in tRNA = pseudouridine(54) in tRNA</text>
        <dbReference type="Rhea" id="RHEA:57876"/>
        <dbReference type="Rhea" id="RHEA-COMP:10193"/>
        <dbReference type="Rhea" id="RHEA-COMP:14141"/>
        <dbReference type="ChEBI" id="CHEBI:65314"/>
        <dbReference type="ChEBI" id="CHEBI:65315"/>
    </reaction>
</comment>
<evidence type="ECO:0000256" key="4">
    <source>
        <dbReference type="ARBA" id="ARBA00023235"/>
    </source>
</evidence>
<dbReference type="PANTHER" id="PTHR21568">
    <property type="entry name" value="TRNA PSEUDOURIDINE SYNTHASE PUS10"/>
    <property type="match status" value="1"/>
</dbReference>
<dbReference type="GeneID" id="11263613"/>
<dbReference type="Pfam" id="PF21238">
    <property type="entry name" value="Pus10_C"/>
    <property type="match status" value="1"/>
</dbReference>
<dbReference type="Proteomes" id="UP000002654">
    <property type="component" value="Chromosome"/>
</dbReference>
<dbReference type="PaxDb" id="768679-TTX_0617"/>
<sequence length="410" mass="45863">MDPVEKAREALRAYPLCDSCLGRLFASMGHGIENKERGRALKTVLHMRLIYEYRYGSDVVEDLRALARVHQPTRRYLRANGIAVEEASCYICGGIMEDVEKYSEGVMKALEGLEINTFQIGSNIPKEVLDREREVIARLGLETAESIKHEVNRRIGRLVGERLGKPADKERPDVVATVDLTTGEVKVVQNPLLLYTSYIKLSRSVSQGKLVPGARKTIEEIIDHVRERFGGTALVLHAAGREDVDVRMLGNGRPAIIEVKKPRRYSGDLSGLRAAELILAPLKPATRNDVRELKAKSKTNIKVYRALALSDKPLTAGDLEKLKELEGVVVVQRTPRRIKRLSPRAKRRRMVYNVVGRLITNRVLELFVRCQGGLYVKEFINGDEGRTTPSVAEALGAKLDVVELDVLEVE</sequence>
<dbReference type="InterPro" id="IPR039894">
    <property type="entry name" value="Pus10-like"/>
</dbReference>
<evidence type="ECO:0000256" key="3">
    <source>
        <dbReference type="ARBA" id="ARBA00022884"/>
    </source>
</evidence>
<comment type="catalytic activity">
    <reaction evidence="5">
        <text>uridine(55) in tRNA = pseudouridine(55) in tRNA</text>
        <dbReference type="Rhea" id="RHEA:42532"/>
        <dbReference type="Rhea" id="RHEA-COMP:10101"/>
        <dbReference type="Rhea" id="RHEA-COMP:10102"/>
        <dbReference type="ChEBI" id="CHEBI:65314"/>
        <dbReference type="ChEBI" id="CHEBI:65315"/>
        <dbReference type="EC" id="5.4.99.25"/>
    </reaction>
</comment>
<feature type="binding site" evidence="5">
    <location>
        <position position="375"/>
    </location>
    <ligand>
        <name>substrate</name>
    </ligand>
</feature>
<keyword evidence="4 5" id="KW-0413">Isomerase</keyword>
<dbReference type="InterPro" id="IPR048741">
    <property type="entry name" value="Pus10-like_C"/>
</dbReference>
<accession>G4RNY3</accession>
<proteinExistence type="inferred from homology"/>
<organism evidence="7 8">
    <name type="scientific">Thermoproteus tenax (strain ATCC 35583 / DSM 2078 / JCM 9277 / NBRC 100435 / Kra 1)</name>
    <dbReference type="NCBI Taxonomy" id="768679"/>
    <lineage>
        <taxon>Archaea</taxon>
        <taxon>Thermoproteota</taxon>
        <taxon>Thermoprotei</taxon>
        <taxon>Thermoproteales</taxon>
        <taxon>Thermoproteaceae</taxon>
        <taxon>Thermoproteus</taxon>
    </lineage>
</organism>
<keyword evidence="3 5" id="KW-0694">RNA-binding</keyword>
<feature type="binding site" evidence="5">
    <location>
        <position position="304"/>
    </location>
    <ligand>
        <name>substrate</name>
    </ligand>
</feature>
<dbReference type="GO" id="GO:0160148">
    <property type="term" value="F:tRNA pseudouridine(55) synthase activity"/>
    <property type="evidence" value="ECO:0007669"/>
    <property type="project" value="UniProtKB-EC"/>
</dbReference>
<dbReference type="GO" id="GO:0000049">
    <property type="term" value="F:tRNA binding"/>
    <property type="evidence" value="ECO:0007669"/>
    <property type="project" value="InterPro"/>
</dbReference>
<dbReference type="PANTHER" id="PTHR21568:SF0">
    <property type="entry name" value="TRNA PSEUDOURIDINE SYNTHASE PUS10"/>
    <property type="match status" value="1"/>
</dbReference>
<dbReference type="PATRIC" id="fig|768679.9.peg.630"/>
<name>G4RNY3_THETK</name>
<dbReference type="PROSITE" id="PS51165">
    <property type="entry name" value="THUMP"/>
    <property type="match status" value="1"/>
</dbReference>
<comment type="function">
    <text evidence="5">Responsible for synthesis of pseudouridine from uracil-54 and uracil-55 in the psi GC loop of transfer RNAs.</text>
</comment>
<reference evidence="7 8" key="1">
    <citation type="journal article" date="2011" name="PLoS ONE">
        <title>The complete genome sequence of Thermoproteus tenax: a physiologically versatile member of the Crenarchaeota.</title>
        <authorList>
            <person name="Siebers B."/>
            <person name="Zaparty M."/>
            <person name="Raddatz G."/>
            <person name="Tjaden B."/>
            <person name="Albers S.V."/>
            <person name="Bell S.D."/>
            <person name="Blombach F."/>
            <person name="Kletzin A."/>
            <person name="Kyrpides N."/>
            <person name="Lanz C."/>
            <person name="Plagens A."/>
            <person name="Rampp M."/>
            <person name="Rosinus A."/>
            <person name="von Jan M."/>
            <person name="Makarova K.S."/>
            <person name="Klenk H.P."/>
            <person name="Schuster S.C."/>
            <person name="Hensel R."/>
        </authorList>
    </citation>
    <scope>NUCLEOTIDE SEQUENCE [LARGE SCALE GENOMIC DNA]</scope>
    <source>
        <strain evidence="8">ATCC 35583 / DSM 2078 / JCM 9277 / NBRC 100435 / Kra 1</strain>
    </source>
</reference>
<dbReference type="RefSeq" id="WP_014126534.1">
    <property type="nucleotide sequence ID" value="NC_016070.1"/>
</dbReference>
<dbReference type="EC" id="5.4.99.25" evidence="5"/>
<evidence type="ECO:0000259" key="6">
    <source>
        <dbReference type="PROSITE" id="PS51165"/>
    </source>
</evidence>
<dbReference type="InterPro" id="IPR005912">
    <property type="entry name" value="Pus10"/>
</dbReference>
<feature type="domain" description="THUMP" evidence="6">
    <location>
        <begin position="61"/>
        <end position="191"/>
    </location>
</feature>
<dbReference type="Pfam" id="PF22023">
    <property type="entry name" value="Pus10_THUMP_arc"/>
    <property type="match status" value="1"/>
</dbReference>
<dbReference type="OrthoDB" id="10348at2157"/>
<dbReference type="HOGENOM" id="CLU_028780_2_0_2"/>
<dbReference type="AlphaFoldDB" id="G4RNY3"/>
<protein>
    <recommendedName>
        <fullName evidence="5">tRNA pseudouridine synthase Pus10</fullName>
        <ecNumber evidence="5">5.4.99.25</ecNumber>
    </recommendedName>
    <alternativeName>
        <fullName evidence="5">tRNA pseudouridine 54/55 synthase</fullName>
        <shortName evidence="5">Psi54/55 synthase</shortName>
    </alternativeName>
</protein>